<dbReference type="NCBIfam" id="TIGR00241">
    <property type="entry name" value="CoA_E_activ"/>
    <property type="match status" value="1"/>
</dbReference>
<evidence type="ECO:0000256" key="2">
    <source>
        <dbReference type="ARBA" id="ARBA00022723"/>
    </source>
</evidence>
<comment type="cofactor">
    <cofactor evidence="1">
        <name>[4Fe-4S] cluster</name>
        <dbReference type="ChEBI" id="CHEBI:49883"/>
    </cofactor>
</comment>
<sequence length="318" mass="34180">MTEVYLGVDVGSISTKGVVIDRAGNVLCREYLRTQGSPIVSIRRLLRELGGRLDGDCRVAGAGTTGSARRLAGVMIRADIVKNEIIAHAVAAGRYHPDCRTVLEIGGQDSKIIILRDGIPVDFAMNNVCAAGTGSFLDHQASRLDIPIEDFGAKALSAKNRVNIAGRCTVFAESDMVHKAQLGISTEDIIAGLCDAIVRNYLNTVAKGKDIQDSVLFQGGVAANVGVRDAFERALGRTVKVPEHFLVMGAIGAAILAMEESEERETTFAGFETADIGFESRAFECEGCPNRCEVIETVREGEVVDRYGDRCGKWSELN</sequence>
<evidence type="ECO:0000259" key="5">
    <source>
        <dbReference type="Pfam" id="PF01869"/>
    </source>
</evidence>
<keyword evidence="2" id="KW-0479">Metal-binding</keyword>
<keyword evidence="4" id="KW-0411">Iron-sulfur</keyword>
<dbReference type="SUPFAM" id="SSF53067">
    <property type="entry name" value="Actin-like ATPase domain"/>
    <property type="match status" value="1"/>
</dbReference>
<dbReference type="InterPro" id="IPR002731">
    <property type="entry name" value="ATPase_BadF"/>
</dbReference>
<organism evidence="6">
    <name type="scientific">candidate division WOR-3 bacterium</name>
    <dbReference type="NCBI Taxonomy" id="2052148"/>
    <lineage>
        <taxon>Bacteria</taxon>
        <taxon>Bacteria division WOR-3</taxon>
    </lineage>
</organism>
<dbReference type="PANTHER" id="PTHR32329">
    <property type="entry name" value="BIFUNCTIONAL PROTEIN [INCLUDES 2-HYDROXYACYL-COA DEHYDRATASE (N-TER) AND ITS ACTIVATOR DOMAIN (C_TERM)-RELATED"/>
    <property type="match status" value="1"/>
</dbReference>
<evidence type="ECO:0000313" key="6">
    <source>
        <dbReference type="EMBL" id="HDQ99083.1"/>
    </source>
</evidence>
<evidence type="ECO:0000256" key="4">
    <source>
        <dbReference type="ARBA" id="ARBA00023014"/>
    </source>
</evidence>
<dbReference type="InterPro" id="IPR043129">
    <property type="entry name" value="ATPase_NBD"/>
</dbReference>
<dbReference type="EMBL" id="DSBX01000082">
    <property type="protein sequence ID" value="HDQ99083.1"/>
    <property type="molecule type" value="Genomic_DNA"/>
</dbReference>
<accession>A0A7V0XEJ5</accession>
<dbReference type="InterPro" id="IPR008275">
    <property type="entry name" value="CoA_E_activase_dom"/>
</dbReference>
<dbReference type="GO" id="GO:0046872">
    <property type="term" value="F:metal ion binding"/>
    <property type="evidence" value="ECO:0007669"/>
    <property type="project" value="UniProtKB-KW"/>
</dbReference>
<dbReference type="Proteomes" id="UP000885672">
    <property type="component" value="Unassembled WGS sequence"/>
</dbReference>
<gene>
    <name evidence="6" type="ORF">ENN51_02185</name>
</gene>
<evidence type="ECO:0000256" key="1">
    <source>
        <dbReference type="ARBA" id="ARBA00001966"/>
    </source>
</evidence>
<protein>
    <submittedName>
        <fullName evidence="6">2-hydroxyglutaryl-CoA dehydratase</fullName>
    </submittedName>
</protein>
<feature type="domain" description="ATPase BadF/BadG/BcrA/BcrD type" evidence="5">
    <location>
        <begin position="6"/>
        <end position="257"/>
    </location>
</feature>
<keyword evidence="3" id="KW-0408">Iron</keyword>
<dbReference type="GO" id="GO:0051536">
    <property type="term" value="F:iron-sulfur cluster binding"/>
    <property type="evidence" value="ECO:0007669"/>
    <property type="project" value="UniProtKB-KW"/>
</dbReference>
<name>A0A7V0XEJ5_UNCW3</name>
<evidence type="ECO:0000256" key="3">
    <source>
        <dbReference type="ARBA" id="ARBA00023004"/>
    </source>
</evidence>
<dbReference type="Pfam" id="PF01869">
    <property type="entry name" value="BcrAD_BadFG"/>
    <property type="match status" value="1"/>
</dbReference>
<dbReference type="Gene3D" id="3.30.420.40">
    <property type="match status" value="2"/>
</dbReference>
<reference evidence="6" key="1">
    <citation type="journal article" date="2020" name="mSystems">
        <title>Genome- and Community-Level Interaction Insights into Carbon Utilization and Element Cycling Functions of Hydrothermarchaeota in Hydrothermal Sediment.</title>
        <authorList>
            <person name="Zhou Z."/>
            <person name="Liu Y."/>
            <person name="Xu W."/>
            <person name="Pan J."/>
            <person name="Luo Z.H."/>
            <person name="Li M."/>
        </authorList>
    </citation>
    <scope>NUCLEOTIDE SEQUENCE [LARGE SCALE GENOMIC DNA]</scope>
    <source>
        <strain evidence="6">SpSt-1182</strain>
    </source>
</reference>
<dbReference type="PANTHER" id="PTHR32329:SF7">
    <property type="entry name" value="ACTIVATOR OF 2-HYDROXYACYL-COA-HYDRATASE"/>
    <property type="match status" value="1"/>
</dbReference>
<dbReference type="InterPro" id="IPR051805">
    <property type="entry name" value="Dehydratase_Activator_Redct"/>
</dbReference>
<comment type="caution">
    <text evidence="6">The sequence shown here is derived from an EMBL/GenBank/DDBJ whole genome shotgun (WGS) entry which is preliminary data.</text>
</comment>
<proteinExistence type="predicted"/>
<dbReference type="CDD" id="cd24035">
    <property type="entry name" value="ASKHA_NBD_O66634-like_rpt2"/>
    <property type="match status" value="1"/>
</dbReference>
<dbReference type="AlphaFoldDB" id="A0A7V0XEJ5"/>